<protein>
    <submittedName>
        <fullName evidence="2">Uncharacterized protein</fullName>
    </submittedName>
</protein>
<reference evidence="2 3" key="1">
    <citation type="journal article" date="2008" name="Int. J. Syst. Evol. Microbiol.">
        <title>Description of Roseateles aquatilis sp. nov. and Roseateles terrae sp. nov., in the class Betaproteobacteria, and emended description of the genus Roseateles.</title>
        <authorList>
            <person name="Gomila M."/>
            <person name="Bowien B."/>
            <person name="Falsen E."/>
            <person name="Moore E.R."/>
            <person name="Lalucat J."/>
        </authorList>
    </citation>
    <scope>NUCLEOTIDE SEQUENCE [LARGE SCALE GENOMIC DNA]</scope>
    <source>
        <strain evidence="2 3">CCUG 48205</strain>
    </source>
</reference>
<dbReference type="RefSeq" id="WP_088387603.1">
    <property type="nucleotide sequence ID" value="NZ_NIOF01000016.1"/>
</dbReference>
<feature type="region of interest" description="Disordered" evidence="1">
    <location>
        <begin position="1"/>
        <end position="24"/>
    </location>
</feature>
<organism evidence="2 3">
    <name type="scientific">Roseateles aquatilis</name>
    <dbReference type="NCBI Taxonomy" id="431061"/>
    <lineage>
        <taxon>Bacteria</taxon>
        <taxon>Pseudomonadati</taxon>
        <taxon>Pseudomonadota</taxon>
        <taxon>Betaproteobacteria</taxon>
        <taxon>Burkholderiales</taxon>
        <taxon>Sphaerotilaceae</taxon>
        <taxon>Roseateles</taxon>
    </lineage>
</organism>
<dbReference type="Proteomes" id="UP000197468">
    <property type="component" value="Unassembled WGS sequence"/>
</dbReference>
<evidence type="ECO:0000313" key="2">
    <source>
        <dbReference type="EMBL" id="OWQ84381.1"/>
    </source>
</evidence>
<comment type="caution">
    <text evidence="2">The sequence shown here is derived from an EMBL/GenBank/DDBJ whole genome shotgun (WGS) entry which is preliminary data.</text>
</comment>
<evidence type="ECO:0000313" key="3">
    <source>
        <dbReference type="Proteomes" id="UP000197468"/>
    </source>
</evidence>
<sequence length="65" mass="6704">MDVHANVHGHAHGPEGPEFGALRDSPMIDPMFALSATTSCAAGSPVARHARALGHQRQPLAAALP</sequence>
<accession>A0A246IVY5</accession>
<name>A0A246IVY5_9BURK</name>
<gene>
    <name evidence="2" type="ORF">CDN99_24100</name>
</gene>
<dbReference type="EMBL" id="NIOF01000016">
    <property type="protein sequence ID" value="OWQ84381.1"/>
    <property type="molecule type" value="Genomic_DNA"/>
</dbReference>
<dbReference type="AlphaFoldDB" id="A0A246IVY5"/>
<keyword evidence="3" id="KW-1185">Reference proteome</keyword>
<proteinExistence type="predicted"/>
<evidence type="ECO:0000256" key="1">
    <source>
        <dbReference type="SAM" id="MobiDB-lite"/>
    </source>
</evidence>